<sequence length="144" mass="15816">MASAGAFPSFRVVWSGFKPTRRGPILVRVRGSKSQRPGFVLESQLLPKLLTVGEVRAPRYDDGVRIECPRIRRVRLSNASFQFDQPCCQVAAAQSLLPIGARALVLAQLLSTWPRLEESLTGNLLAPTRPDYALDAATSAEQIK</sequence>
<dbReference type="AlphaFoldDB" id="A0A2B7XNT2"/>
<dbReference type="EMBL" id="PDNC01000001">
    <property type="protein sequence ID" value="PGH10453.1"/>
    <property type="molecule type" value="Genomic_DNA"/>
</dbReference>
<evidence type="ECO:0000313" key="2">
    <source>
        <dbReference type="Proteomes" id="UP000224080"/>
    </source>
</evidence>
<protein>
    <submittedName>
        <fullName evidence="1">Uncharacterized protein</fullName>
    </submittedName>
</protein>
<accession>A0A2B7XNT2</accession>
<proteinExistence type="predicted"/>
<keyword evidence="2" id="KW-1185">Reference proteome</keyword>
<reference evidence="1 2" key="1">
    <citation type="submission" date="2017-10" db="EMBL/GenBank/DDBJ databases">
        <title>Comparative genomics in systemic dimorphic fungi from Ajellomycetaceae.</title>
        <authorList>
            <person name="Munoz J.F."/>
            <person name="Mcewen J.G."/>
            <person name="Clay O.K."/>
            <person name="Cuomo C.A."/>
        </authorList>
    </citation>
    <scope>NUCLEOTIDE SEQUENCE [LARGE SCALE GENOMIC DNA]</scope>
    <source>
        <strain evidence="1 2">UAMH130</strain>
    </source>
</reference>
<name>A0A2B7XNT2_9EURO</name>
<dbReference type="Proteomes" id="UP000224080">
    <property type="component" value="Unassembled WGS sequence"/>
</dbReference>
<gene>
    <name evidence="1" type="ORF">GX51_00212</name>
</gene>
<comment type="caution">
    <text evidence="1">The sequence shown here is derived from an EMBL/GenBank/DDBJ whole genome shotgun (WGS) entry which is preliminary data.</text>
</comment>
<organism evidence="1 2">
    <name type="scientific">Blastomyces parvus</name>
    <dbReference type="NCBI Taxonomy" id="2060905"/>
    <lineage>
        <taxon>Eukaryota</taxon>
        <taxon>Fungi</taxon>
        <taxon>Dikarya</taxon>
        <taxon>Ascomycota</taxon>
        <taxon>Pezizomycotina</taxon>
        <taxon>Eurotiomycetes</taxon>
        <taxon>Eurotiomycetidae</taxon>
        <taxon>Onygenales</taxon>
        <taxon>Ajellomycetaceae</taxon>
        <taxon>Blastomyces</taxon>
    </lineage>
</organism>
<evidence type="ECO:0000313" key="1">
    <source>
        <dbReference type="EMBL" id="PGH10453.1"/>
    </source>
</evidence>